<accession>A0ABU1JJQ4</accession>
<dbReference type="PROSITE" id="PS01279">
    <property type="entry name" value="PCMT"/>
    <property type="match status" value="1"/>
</dbReference>
<dbReference type="EMBL" id="JAVDPW010000002">
    <property type="protein sequence ID" value="MDR6288842.1"/>
    <property type="molecule type" value="Genomic_DNA"/>
</dbReference>
<evidence type="ECO:0000256" key="6">
    <source>
        <dbReference type="ARBA" id="ARBA00022691"/>
    </source>
</evidence>
<evidence type="ECO:0000256" key="2">
    <source>
        <dbReference type="ARBA" id="ARBA00005369"/>
    </source>
</evidence>
<dbReference type="GO" id="GO:0004719">
    <property type="term" value="F:protein-L-isoaspartate (D-aspartate) O-methyltransferase activity"/>
    <property type="evidence" value="ECO:0007669"/>
    <property type="project" value="UniProtKB-EC"/>
</dbReference>
<dbReference type="RefSeq" id="WP_309792900.1">
    <property type="nucleotide sequence ID" value="NZ_JAVDPW010000002.1"/>
</dbReference>
<comment type="function">
    <text evidence="7">Catalyzes the methyl esterification of L-isoaspartyl residues in peptides and proteins that result from spontaneous decomposition of normal L-aspartyl and L-asparaginyl residues. It plays a role in the repair and/or degradation of damaged proteins.</text>
</comment>
<dbReference type="Pfam" id="PF01135">
    <property type="entry name" value="PCMT"/>
    <property type="match status" value="1"/>
</dbReference>
<comment type="caution">
    <text evidence="8">The sequence shown here is derived from an EMBL/GenBank/DDBJ whole genome shotgun (WGS) entry which is preliminary data.</text>
</comment>
<evidence type="ECO:0000313" key="9">
    <source>
        <dbReference type="Proteomes" id="UP001262410"/>
    </source>
</evidence>
<comment type="catalytic activity">
    <reaction evidence="7">
        <text>[protein]-L-isoaspartate + S-adenosyl-L-methionine = [protein]-L-isoaspartate alpha-methyl ester + S-adenosyl-L-homocysteine</text>
        <dbReference type="Rhea" id="RHEA:12705"/>
        <dbReference type="Rhea" id="RHEA-COMP:12143"/>
        <dbReference type="Rhea" id="RHEA-COMP:12144"/>
        <dbReference type="ChEBI" id="CHEBI:57856"/>
        <dbReference type="ChEBI" id="CHEBI:59789"/>
        <dbReference type="ChEBI" id="CHEBI:90596"/>
        <dbReference type="ChEBI" id="CHEBI:90598"/>
        <dbReference type="EC" id="2.1.1.77"/>
    </reaction>
</comment>
<gene>
    <name evidence="7" type="primary">pcm</name>
    <name evidence="8" type="ORF">E9232_001349</name>
</gene>
<dbReference type="InterPro" id="IPR000682">
    <property type="entry name" value="PCMT"/>
</dbReference>
<comment type="subcellular location">
    <subcellularLocation>
        <location evidence="1 7">Cytoplasm</location>
    </subcellularLocation>
</comment>
<feature type="active site" evidence="7">
    <location>
        <position position="60"/>
    </location>
</feature>
<dbReference type="PANTHER" id="PTHR11579:SF0">
    <property type="entry name" value="PROTEIN-L-ISOASPARTATE(D-ASPARTATE) O-METHYLTRANSFERASE"/>
    <property type="match status" value="1"/>
</dbReference>
<dbReference type="SUPFAM" id="SSF53335">
    <property type="entry name" value="S-adenosyl-L-methionine-dependent methyltransferases"/>
    <property type="match status" value="1"/>
</dbReference>
<keyword evidence="6 7" id="KW-0949">S-adenosyl-L-methionine</keyword>
<dbReference type="Proteomes" id="UP001262410">
    <property type="component" value="Unassembled WGS sequence"/>
</dbReference>
<comment type="similarity">
    <text evidence="2 7">Belongs to the methyltransferase superfamily. L-isoaspartyl/D-aspartyl protein methyltransferase family.</text>
</comment>
<evidence type="ECO:0000256" key="4">
    <source>
        <dbReference type="ARBA" id="ARBA00022603"/>
    </source>
</evidence>
<dbReference type="EC" id="2.1.1.77" evidence="7"/>
<keyword evidence="9" id="KW-1185">Reference proteome</keyword>
<evidence type="ECO:0000256" key="3">
    <source>
        <dbReference type="ARBA" id="ARBA00022490"/>
    </source>
</evidence>
<evidence type="ECO:0000256" key="5">
    <source>
        <dbReference type="ARBA" id="ARBA00022679"/>
    </source>
</evidence>
<keyword evidence="5 7" id="KW-0808">Transferase</keyword>
<evidence type="ECO:0000313" key="8">
    <source>
        <dbReference type="EMBL" id="MDR6288842.1"/>
    </source>
</evidence>
<reference evidence="8 9" key="1">
    <citation type="submission" date="2023-07" db="EMBL/GenBank/DDBJ databases">
        <title>Sorghum-associated microbial communities from plants grown in Nebraska, USA.</title>
        <authorList>
            <person name="Schachtman D."/>
        </authorList>
    </citation>
    <scope>NUCLEOTIDE SEQUENCE [LARGE SCALE GENOMIC DNA]</scope>
    <source>
        <strain evidence="8 9">584</strain>
    </source>
</reference>
<keyword evidence="4 7" id="KW-0489">Methyltransferase</keyword>
<name>A0ABU1JJQ4_9PROT</name>
<organism evidence="8 9">
    <name type="scientific">Inquilinus ginsengisoli</name>
    <dbReference type="NCBI Taxonomy" id="363840"/>
    <lineage>
        <taxon>Bacteria</taxon>
        <taxon>Pseudomonadati</taxon>
        <taxon>Pseudomonadota</taxon>
        <taxon>Alphaproteobacteria</taxon>
        <taxon>Rhodospirillales</taxon>
        <taxon>Rhodospirillaceae</taxon>
        <taxon>Inquilinus</taxon>
    </lineage>
</organism>
<dbReference type="InterPro" id="IPR029063">
    <property type="entry name" value="SAM-dependent_MTases_sf"/>
</dbReference>
<proteinExistence type="inferred from homology"/>
<evidence type="ECO:0000256" key="1">
    <source>
        <dbReference type="ARBA" id="ARBA00004496"/>
    </source>
</evidence>
<dbReference type="NCBIfam" id="TIGR00080">
    <property type="entry name" value="pimt"/>
    <property type="match status" value="1"/>
</dbReference>
<dbReference type="Gene3D" id="3.40.50.150">
    <property type="entry name" value="Vaccinia Virus protein VP39"/>
    <property type="match status" value="1"/>
</dbReference>
<sequence>MIAEPRLIRLLMTLRRSGISDHRVLGAIERVPREAFVPDAFLDQAYEDIALPIGHGQTISQPMVVGLMTQALAVTDRHKVLEIGTGSGYQAAVLARICRRLYTIERHKPLLDLALGRIASMRISNITARWGDGMKGWPEQAPFERIIVTAAHRGDLPPHALTDQLAIGGIIVIPMGDEKRNQRLVRFTRTETGLEREDLWPVRFVPLLPDLPDGEDGGSGQSY</sequence>
<dbReference type="NCBIfam" id="NF001453">
    <property type="entry name" value="PRK00312.1"/>
    <property type="match status" value="1"/>
</dbReference>
<evidence type="ECO:0000256" key="7">
    <source>
        <dbReference type="HAMAP-Rule" id="MF_00090"/>
    </source>
</evidence>
<dbReference type="PANTHER" id="PTHR11579">
    <property type="entry name" value="PROTEIN-L-ISOASPARTATE O-METHYLTRANSFERASE"/>
    <property type="match status" value="1"/>
</dbReference>
<dbReference type="CDD" id="cd02440">
    <property type="entry name" value="AdoMet_MTases"/>
    <property type="match status" value="1"/>
</dbReference>
<protein>
    <recommendedName>
        <fullName evidence="7">Protein-L-isoaspartate O-methyltransferase</fullName>
        <ecNumber evidence="7">2.1.1.77</ecNumber>
    </recommendedName>
    <alternativeName>
        <fullName evidence="7">L-isoaspartyl protein carboxyl methyltransferase</fullName>
    </alternativeName>
    <alternativeName>
        <fullName evidence="7">Protein L-isoaspartyl methyltransferase</fullName>
    </alternativeName>
    <alternativeName>
        <fullName evidence="7">Protein-beta-aspartate methyltransferase</fullName>
        <shortName evidence="7">PIMT</shortName>
    </alternativeName>
</protein>
<keyword evidence="3 7" id="KW-0963">Cytoplasm</keyword>
<dbReference type="GO" id="GO:0032259">
    <property type="term" value="P:methylation"/>
    <property type="evidence" value="ECO:0007669"/>
    <property type="project" value="UniProtKB-KW"/>
</dbReference>
<dbReference type="HAMAP" id="MF_00090">
    <property type="entry name" value="PIMT"/>
    <property type="match status" value="1"/>
</dbReference>